<dbReference type="RefSeq" id="WP_069378114.1">
    <property type="nucleotide sequence ID" value="NZ_CP017141.1"/>
</dbReference>
<dbReference type="EMBL" id="CP017141">
    <property type="protein sequence ID" value="AOM76418.1"/>
    <property type="molecule type" value="Genomic_DNA"/>
</dbReference>
<proteinExistence type="predicted"/>
<protein>
    <submittedName>
        <fullName evidence="1">Uncharacterized protein</fullName>
    </submittedName>
</protein>
<accession>A0A1D7QCJ6</accession>
<dbReference type="KEGG" id="psty:BFS30_04160"/>
<dbReference type="AlphaFoldDB" id="A0A1D7QCJ6"/>
<gene>
    <name evidence="1" type="ORF">BFS30_04160</name>
</gene>
<evidence type="ECO:0000313" key="2">
    <source>
        <dbReference type="Proteomes" id="UP000094313"/>
    </source>
</evidence>
<evidence type="ECO:0000313" key="1">
    <source>
        <dbReference type="EMBL" id="AOM76418.1"/>
    </source>
</evidence>
<dbReference type="Proteomes" id="UP000094313">
    <property type="component" value="Chromosome"/>
</dbReference>
<sequence length="73" mass="7675">MKNLNVLGRAEMKQVKGGRVAKDLCVLTVTYANGGVGSGDYVTDDANALCVHWITTGQVAQCGYDCAADGWGH</sequence>
<dbReference type="OrthoDB" id="772301at2"/>
<name>A0A1D7QCJ6_9SPHI</name>
<organism evidence="1 2">
    <name type="scientific">Pedobacter steynii</name>
    <dbReference type="NCBI Taxonomy" id="430522"/>
    <lineage>
        <taxon>Bacteria</taxon>
        <taxon>Pseudomonadati</taxon>
        <taxon>Bacteroidota</taxon>
        <taxon>Sphingobacteriia</taxon>
        <taxon>Sphingobacteriales</taxon>
        <taxon>Sphingobacteriaceae</taxon>
        <taxon>Pedobacter</taxon>
    </lineage>
</organism>
<keyword evidence="2" id="KW-1185">Reference proteome</keyword>
<reference evidence="1 2" key="1">
    <citation type="submission" date="2016-08" db="EMBL/GenBank/DDBJ databases">
        <authorList>
            <person name="Seilhamer J.J."/>
        </authorList>
    </citation>
    <scope>NUCLEOTIDE SEQUENCE [LARGE SCALE GENOMIC DNA]</scope>
    <source>
        <strain evidence="1 2">DX4</strain>
    </source>
</reference>